<dbReference type="STRING" id="1121432.SAMN02745219_03223"/>
<dbReference type="Pfam" id="PF12910">
    <property type="entry name" value="PHD_like"/>
    <property type="match status" value="1"/>
</dbReference>
<name>A0A1M6LSC9_9FIRM</name>
<dbReference type="AlphaFoldDB" id="A0A1M6LSC9"/>
<evidence type="ECO:0000313" key="2">
    <source>
        <dbReference type="Proteomes" id="UP000184529"/>
    </source>
</evidence>
<proteinExistence type="predicted"/>
<protein>
    <submittedName>
        <fullName evidence="1">Antitoxin of toxin-antitoxin, RelE / RelB, TA system</fullName>
    </submittedName>
</protein>
<dbReference type="Proteomes" id="UP000184529">
    <property type="component" value="Unassembled WGS sequence"/>
</dbReference>
<reference evidence="2" key="1">
    <citation type="submission" date="2016-11" db="EMBL/GenBank/DDBJ databases">
        <authorList>
            <person name="Varghese N."/>
            <person name="Submissions S."/>
        </authorList>
    </citation>
    <scope>NUCLEOTIDE SEQUENCE [LARGE SCALE GENOMIC DNA]</scope>
    <source>
        <strain evidence="2">DSM 16057</strain>
    </source>
</reference>
<dbReference type="Gene3D" id="3.30.160.620">
    <property type="match status" value="1"/>
</dbReference>
<dbReference type="EMBL" id="FQZM01000055">
    <property type="protein sequence ID" value="SHJ74012.1"/>
    <property type="molecule type" value="Genomic_DNA"/>
</dbReference>
<sequence>MGMLAEVQFTAARKSLTEIFDNVWHRFLPALIKRRQAEEVLLVRRDLQEDILRAYRFKPEILPEEDGSVTLALDELGIAVNAATLEEAVEELVREIKIYAEDYMKRPELFLNAPNRKAHFPYILRVWLCKNEQDIKSLLEL</sequence>
<accession>A0A1M6LSC9</accession>
<organism evidence="1 2">
    <name type="scientific">Desulfofundulus thermosubterraneus DSM 16057</name>
    <dbReference type="NCBI Taxonomy" id="1121432"/>
    <lineage>
        <taxon>Bacteria</taxon>
        <taxon>Bacillati</taxon>
        <taxon>Bacillota</taxon>
        <taxon>Clostridia</taxon>
        <taxon>Eubacteriales</taxon>
        <taxon>Peptococcaceae</taxon>
        <taxon>Desulfofundulus</taxon>
    </lineage>
</organism>
<keyword evidence="2" id="KW-1185">Reference proteome</keyword>
<evidence type="ECO:0000313" key="1">
    <source>
        <dbReference type="EMBL" id="SHJ74012.1"/>
    </source>
</evidence>
<dbReference type="InterPro" id="IPR035424">
    <property type="entry name" value="Antitoxin_RelB"/>
</dbReference>
<gene>
    <name evidence="1" type="ORF">SAMN02745219_03223</name>
</gene>